<reference evidence="2 3" key="1">
    <citation type="submission" date="2012-06" db="EMBL/GenBank/DDBJ databases">
        <title>The complete chromosome of genome of Turneriella parva DSM 21527.</title>
        <authorList>
            <consortium name="US DOE Joint Genome Institute (JGI-PGF)"/>
            <person name="Lucas S."/>
            <person name="Han J."/>
            <person name="Lapidus A."/>
            <person name="Bruce D."/>
            <person name="Goodwin L."/>
            <person name="Pitluck S."/>
            <person name="Peters L."/>
            <person name="Kyrpides N."/>
            <person name="Mavromatis K."/>
            <person name="Ivanova N."/>
            <person name="Mikhailova N."/>
            <person name="Chertkov O."/>
            <person name="Detter J.C."/>
            <person name="Tapia R."/>
            <person name="Han C."/>
            <person name="Land M."/>
            <person name="Hauser L."/>
            <person name="Markowitz V."/>
            <person name="Cheng J.-F."/>
            <person name="Hugenholtz P."/>
            <person name="Woyke T."/>
            <person name="Wu D."/>
            <person name="Gronow S."/>
            <person name="Wellnitz S."/>
            <person name="Brambilla E."/>
            <person name="Klenk H.-P."/>
            <person name="Eisen J.A."/>
        </authorList>
    </citation>
    <scope>NUCLEOTIDE SEQUENCE [LARGE SCALE GENOMIC DNA]</scope>
    <source>
        <strain evidence="3">ATCC BAA-1111 / DSM 21527 / NCTC 11395 / H</strain>
    </source>
</reference>
<dbReference type="Proteomes" id="UP000006048">
    <property type="component" value="Chromosome"/>
</dbReference>
<dbReference type="EMBL" id="CP002959">
    <property type="protein sequence ID" value="AFM11451.1"/>
    <property type="molecule type" value="Genomic_DNA"/>
</dbReference>
<keyword evidence="3" id="KW-1185">Reference proteome</keyword>
<keyword evidence="1" id="KW-0732">Signal</keyword>
<evidence type="ECO:0008006" key="4">
    <source>
        <dbReference type="Google" id="ProtNLM"/>
    </source>
</evidence>
<name>I4B2E4_TURPD</name>
<evidence type="ECO:0000313" key="3">
    <source>
        <dbReference type="Proteomes" id="UP000006048"/>
    </source>
</evidence>
<sequence length="311" mass="32703">MRIPVWLLSVTLALCSSQLAASSSSSESSFQLSPAPIPYPYFEAGTTDGKIDVSYVNLTFSEYTFNGLSIFGKGRKAFTESFALDGMAGLMYLSGKLPGVGPLSPLPAYSATGSFLGYYTPIPAKTANATSVTVSFSGNAEVQVVRSPLFNAILFAGPSLNITSLTLKTLYNKYYAATGTTYTGFTDTLTTTIMLGGLQAGMQIDIPLGQLVRVSPFFVVSSLSGSATMTDDPGTKTTDAYSASYEVPASTTFSTGFDIFVNEISIGAMAQSGKSSQNGGNASYYQLTVGYRFSSKDTAAETTKEEAQPAS</sequence>
<gene>
    <name evidence="2" type="ordered locus">Turpa_0800</name>
</gene>
<accession>I4B2E4</accession>
<evidence type="ECO:0000256" key="1">
    <source>
        <dbReference type="SAM" id="SignalP"/>
    </source>
</evidence>
<dbReference type="AlphaFoldDB" id="I4B2E4"/>
<feature type="chain" id="PRO_5003686355" description="Outer membrane protein beta-barrel domain-containing protein" evidence="1">
    <location>
        <begin position="21"/>
        <end position="311"/>
    </location>
</feature>
<feature type="signal peptide" evidence="1">
    <location>
        <begin position="1"/>
        <end position="20"/>
    </location>
</feature>
<protein>
    <recommendedName>
        <fullName evidence="4">Outer membrane protein beta-barrel domain-containing protein</fullName>
    </recommendedName>
</protein>
<dbReference type="RefSeq" id="WP_014801969.1">
    <property type="nucleotide sequence ID" value="NC_018020.1"/>
</dbReference>
<organism evidence="2 3">
    <name type="scientific">Turneriella parva (strain ATCC BAA-1111 / DSM 21527 / NCTC 11395 / H)</name>
    <name type="common">Leptospira parva</name>
    <dbReference type="NCBI Taxonomy" id="869212"/>
    <lineage>
        <taxon>Bacteria</taxon>
        <taxon>Pseudomonadati</taxon>
        <taxon>Spirochaetota</taxon>
        <taxon>Spirochaetia</taxon>
        <taxon>Leptospirales</taxon>
        <taxon>Leptospiraceae</taxon>
        <taxon>Turneriella</taxon>
    </lineage>
</organism>
<dbReference type="KEGG" id="tpx:Turpa_0800"/>
<evidence type="ECO:0000313" key="2">
    <source>
        <dbReference type="EMBL" id="AFM11451.1"/>
    </source>
</evidence>
<proteinExistence type="predicted"/>
<dbReference type="HOGENOM" id="CLU_894132_0_0_12"/>
<dbReference type="STRING" id="869212.Turpa_0800"/>